<evidence type="ECO:0000256" key="10">
    <source>
        <dbReference type="ARBA" id="ARBA00022840"/>
    </source>
</evidence>
<dbReference type="AlphaFoldDB" id="B9KAB1"/>
<dbReference type="GO" id="GO:0006747">
    <property type="term" value="P:FAD biosynthetic process"/>
    <property type="evidence" value="ECO:0007669"/>
    <property type="project" value="UniProtKB-UniRule"/>
</dbReference>
<dbReference type="GO" id="GO:0009398">
    <property type="term" value="P:FMN biosynthetic process"/>
    <property type="evidence" value="ECO:0007669"/>
    <property type="project" value="UniProtKB-UniRule"/>
</dbReference>
<dbReference type="CDD" id="cd02064">
    <property type="entry name" value="FAD_synthetase_N"/>
    <property type="match status" value="1"/>
</dbReference>
<evidence type="ECO:0000256" key="13">
    <source>
        <dbReference type="ARBA" id="ARBA00049494"/>
    </source>
</evidence>
<dbReference type="UniPathway" id="UPA00277">
    <property type="reaction ID" value="UER00407"/>
</dbReference>
<evidence type="ECO:0000256" key="3">
    <source>
        <dbReference type="ARBA" id="ARBA00022630"/>
    </source>
</evidence>
<dbReference type="InterPro" id="IPR015864">
    <property type="entry name" value="FAD_synthase"/>
</dbReference>
<name>B9KAB1_THENN</name>
<evidence type="ECO:0000256" key="14">
    <source>
        <dbReference type="PIRNR" id="PIRNR004491"/>
    </source>
</evidence>
<dbReference type="InterPro" id="IPR023465">
    <property type="entry name" value="Riboflavin_kinase_dom_sf"/>
</dbReference>
<evidence type="ECO:0000313" key="16">
    <source>
        <dbReference type="EMBL" id="ACM23894.1"/>
    </source>
</evidence>
<dbReference type="EC" id="2.7.7.2" evidence="14"/>
<dbReference type="NCBIfam" id="TIGR00083">
    <property type="entry name" value="ribF"/>
    <property type="match status" value="1"/>
</dbReference>
<comment type="pathway">
    <text evidence="1 14">Cofactor biosynthesis; FAD biosynthesis; FAD from FMN: step 1/1.</text>
</comment>
<dbReference type="SUPFAM" id="SSF52374">
    <property type="entry name" value="Nucleotidylyl transferase"/>
    <property type="match status" value="1"/>
</dbReference>
<keyword evidence="10 14" id="KW-0067">ATP-binding</keyword>
<evidence type="ECO:0000256" key="11">
    <source>
        <dbReference type="ARBA" id="ARBA00023268"/>
    </source>
</evidence>
<evidence type="ECO:0000259" key="15">
    <source>
        <dbReference type="SMART" id="SM00904"/>
    </source>
</evidence>
<keyword evidence="5 14" id="KW-0808">Transferase</keyword>
<proteinExistence type="inferred from homology"/>
<dbReference type="PANTHER" id="PTHR22749">
    <property type="entry name" value="RIBOFLAVIN KINASE/FMN ADENYLYLTRANSFERASE"/>
    <property type="match status" value="1"/>
</dbReference>
<dbReference type="GO" id="GO:0003919">
    <property type="term" value="F:FMN adenylyltransferase activity"/>
    <property type="evidence" value="ECO:0007669"/>
    <property type="project" value="UniProtKB-UniRule"/>
</dbReference>
<dbReference type="GO" id="GO:0005524">
    <property type="term" value="F:ATP binding"/>
    <property type="evidence" value="ECO:0007669"/>
    <property type="project" value="UniProtKB-UniRule"/>
</dbReference>
<gene>
    <name evidence="16" type="ordered locus">CTN_1718</name>
</gene>
<dbReference type="EMBL" id="CP000916">
    <property type="protein sequence ID" value="ACM23894.1"/>
    <property type="molecule type" value="Genomic_DNA"/>
</dbReference>
<comment type="catalytic activity">
    <reaction evidence="12 14">
        <text>riboflavin + ATP = FMN + ADP + H(+)</text>
        <dbReference type="Rhea" id="RHEA:14357"/>
        <dbReference type="ChEBI" id="CHEBI:15378"/>
        <dbReference type="ChEBI" id="CHEBI:30616"/>
        <dbReference type="ChEBI" id="CHEBI:57986"/>
        <dbReference type="ChEBI" id="CHEBI:58210"/>
        <dbReference type="ChEBI" id="CHEBI:456216"/>
        <dbReference type="EC" id="2.7.1.26"/>
    </reaction>
</comment>
<evidence type="ECO:0000256" key="12">
    <source>
        <dbReference type="ARBA" id="ARBA00047880"/>
    </source>
</evidence>
<evidence type="ECO:0000256" key="6">
    <source>
        <dbReference type="ARBA" id="ARBA00022695"/>
    </source>
</evidence>
<keyword evidence="17" id="KW-1185">Reference proteome</keyword>
<dbReference type="GO" id="GO:0008531">
    <property type="term" value="F:riboflavin kinase activity"/>
    <property type="evidence" value="ECO:0007669"/>
    <property type="project" value="UniProtKB-UniRule"/>
</dbReference>
<dbReference type="STRING" id="309803.CTN_1718"/>
<evidence type="ECO:0000256" key="7">
    <source>
        <dbReference type="ARBA" id="ARBA00022741"/>
    </source>
</evidence>
<dbReference type="InterPro" id="IPR023468">
    <property type="entry name" value="Riboflavin_kinase"/>
</dbReference>
<evidence type="ECO:0000256" key="1">
    <source>
        <dbReference type="ARBA" id="ARBA00004726"/>
    </source>
</evidence>
<dbReference type="HOGENOM" id="CLU_048437_0_2_0"/>
<keyword evidence="3 14" id="KW-0285">Flavoprotein</keyword>
<dbReference type="Gene3D" id="2.40.30.30">
    <property type="entry name" value="Riboflavin kinase-like"/>
    <property type="match status" value="1"/>
</dbReference>
<dbReference type="InterPro" id="IPR015865">
    <property type="entry name" value="Riboflavin_kinase_bac/euk"/>
</dbReference>
<evidence type="ECO:0000256" key="2">
    <source>
        <dbReference type="ARBA" id="ARBA00005201"/>
    </source>
</evidence>
<protein>
    <recommendedName>
        <fullName evidence="14">Riboflavin biosynthesis protein</fullName>
    </recommendedName>
    <domain>
        <recommendedName>
            <fullName evidence="14">Riboflavin kinase</fullName>
            <ecNumber evidence="14">2.7.1.26</ecNumber>
        </recommendedName>
        <alternativeName>
            <fullName evidence="14">Flavokinase</fullName>
        </alternativeName>
    </domain>
    <domain>
        <recommendedName>
            <fullName evidence="14">FMN adenylyltransferase</fullName>
            <ecNumber evidence="14">2.7.7.2</ecNumber>
        </recommendedName>
        <alternativeName>
            <fullName evidence="14">FAD pyrophosphorylase</fullName>
        </alternativeName>
        <alternativeName>
            <fullName evidence="14">FAD synthase</fullName>
        </alternativeName>
    </domain>
</protein>
<accession>B9KAB1</accession>
<dbReference type="Gene3D" id="3.40.50.620">
    <property type="entry name" value="HUPs"/>
    <property type="match status" value="1"/>
</dbReference>
<evidence type="ECO:0000313" key="17">
    <source>
        <dbReference type="Proteomes" id="UP000000445"/>
    </source>
</evidence>
<comment type="similarity">
    <text evidence="14">Belongs to the ribF family.</text>
</comment>
<organism evidence="16 17">
    <name type="scientific">Thermotoga neapolitana (strain ATCC 49049 / DSM 4359 / NBRC 107923 / NS-E)</name>
    <dbReference type="NCBI Taxonomy" id="309803"/>
    <lineage>
        <taxon>Bacteria</taxon>
        <taxon>Thermotogati</taxon>
        <taxon>Thermotogota</taxon>
        <taxon>Thermotogae</taxon>
        <taxon>Thermotogales</taxon>
        <taxon>Thermotogaceae</taxon>
        <taxon>Thermotoga</taxon>
    </lineage>
</organism>
<keyword evidence="7 14" id="KW-0547">Nucleotide-binding</keyword>
<evidence type="ECO:0000256" key="9">
    <source>
        <dbReference type="ARBA" id="ARBA00022827"/>
    </source>
</evidence>
<evidence type="ECO:0000256" key="8">
    <source>
        <dbReference type="ARBA" id="ARBA00022777"/>
    </source>
</evidence>
<keyword evidence="6 14" id="KW-0548">Nucleotidyltransferase</keyword>
<dbReference type="PANTHER" id="PTHR22749:SF6">
    <property type="entry name" value="RIBOFLAVIN KINASE"/>
    <property type="match status" value="1"/>
</dbReference>
<dbReference type="InterPro" id="IPR014729">
    <property type="entry name" value="Rossmann-like_a/b/a_fold"/>
</dbReference>
<keyword evidence="8 14" id="KW-0418">Kinase</keyword>
<dbReference type="PIRSF" id="PIRSF004491">
    <property type="entry name" value="FAD_Synth"/>
    <property type="match status" value="1"/>
</dbReference>
<evidence type="ECO:0000256" key="5">
    <source>
        <dbReference type="ARBA" id="ARBA00022679"/>
    </source>
</evidence>
<dbReference type="Pfam" id="PF06574">
    <property type="entry name" value="FAD_syn"/>
    <property type="match status" value="1"/>
</dbReference>
<comment type="catalytic activity">
    <reaction evidence="13 14">
        <text>FMN + ATP + H(+) = FAD + diphosphate</text>
        <dbReference type="Rhea" id="RHEA:17237"/>
        <dbReference type="ChEBI" id="CHEBI:15378"/>
        <dbReference type="ChEBI" id="CHEBI:30616"/>
        <dbReference type="ChEBI" id="CHEBI:33019"/>
        <dbReference type="ChEBI" id="CHEBI:57692"/>
        <dbReference type="ChEBI" id="CHEBI:58210"/>
        <dbReference type="EC" id="2.7.7.2"/>
    </reaction>
</comment>
<evidence type="ECO:0000256" key="4">
    <source>
        <dbReference type="ARBA" id="ARBA00022643"/>
    </source>
</evidence>
<dbReference type="UniPathway" id="UPA00276">
    <property type="reaction ID" value="UER00406"/>
</dbReference>
<dbReference type="EC" id="2.7.1.26" evidence="14"/>
<feature type="domain" description="Riboflavin kinase" evidence="15">
    <location>
        <begin position="155"/>
        <end position="282"/>
    </location>
</feature>
<comment type="pathway">
    <text evidence="2 14">Cofactor biosynthesis; FMN biosynthesis; FMN from riboflavin (ATP route): step 1/1.</text>
</comment>
<keyword evidence="11" id="KW-0511">Multifunctional enzyme</keyword>
<dbReference type="Pfam" id="PF01687">
    <property type="entry name" value="Flavokinase"/>
    <property type="match status" value="1"/>
</dbReference>
<keyword evidence="9 14" id="KW-0274">FAD</keyword>
<reference evidence="16 17" key="1">
    <citation type="journal article" date="2009" name="Biosci. Biotechnol. Biochem.">
        <title>WeGAS: a web-based microbial genome annotation system.</title>
        <authorList>
            <person name="Lee D."/>
            <person name="Seo H."/>
            <person name="Park C."/>
            <person name="Park K."/>
        </authorList>
    </citation>
    <scope>NUCLEOTIDE SEQUENCE [LARGE SCALE GENOMIC DNA]</scope>
    <source>
        <strain evidence="17">ATCC 49049 / DSM 4359 / NBRC 107923 / NS-E</strain>
    </source>
</reference>
<dbReference type="SUPFAM" id="SSF82114">
    <property type="entry name" value="Riboflavin kinase-like"/>
    <property type="match status" value="1"/>
</dbReference>
<dbReference type="InterPro" id="IPR002606">
    <property type="entry name" value="Riboflavin_kinase_bac"/>
</dbReference>
<dbReference type="SMART" id="SM00904">
    <property type="entry name" value="Flavokinase"/>
    <property type="match status" value="1"/>
</dbReference>
<dbReference type="KEGG" id="tna:CTN_1718"/>
<sequence>MVVSIGVFDGVHIGHRRVLEKLREVASSKKMPALVFTISHPPEYLSPDFPGLLLSVEERVAILSRFSEVVVLDFFQIKDLSPKEFVEKYLPGVFGVVVGRDFRFGKNAEGDTSFLRKNGLEVYEVPDTIVNGKKVSSSLIRKLVQEGRVEEIPPYLGRYYEISGIVYRDRQFGRKLGFPTANIDRGREKLVNLKNGVYLVKVNLPNQEEKFGVMNVGFRPTVSDSTHVKYEVYILDFEGDLYGAHLKVEVLKFIRPEKKFNSIEELKNTITQDVETAKRLMDDIINSKLSRRGDGE</sequence>
<keyword evidence="4 14" id="KW-0288">FMN</keyword>
<dbReference type="RefSeq" id="WP_015920132.1">
    <property type="nucleotide sequence ID" value="NC_011978.1"/>
</dbReference>
<dbReference type="Proteomes" id="UP000000445">
    <property type="component" value="Chromosome"/>
</dbReference>
<dbReference type="eggNOG" id="COG0196">
    <property type="taxonomic scope" value="Bacteria"/>
</dbReference>
<dbReference type="GO" id="GO:0009231">
    <property type="term" value="P:riboflavin biosynthetic process"/>
    <property type="evidence" value="ECO:0007669"/>
    <property type="project" value="InterPro"/>
</dbReference>